<proteinExistence type="predicted"/>
<evidence type="ECO:0000313" key="1">
    <source>
        <dbReference type="EMBL" id="MBB6126950.1"/>
    </source>
</evidence>
<organism evidence="1 2">
    <name type="scientific">Mucilaginibacter lappiensis</name>
    <dbReference type="NCBI Taxonomy" id="354630"/>
    <lineage>
        <taxon>Bacteria</taxon>
        <taxon>Pseudomonadati</taxon>
        <taxon>Bacteroidota</taxon>
        <taxon>Sphingobacteriia</taxon>
        <taxon>Sphingobacteriales</taxon>
        <taxon>Sphingobacteriaceae</taxon>
        <taxon>Mucilaginibacter</taxon>
    </lineage>
</organism>
<dbReference type="EMBL" id="JACHCA010000003">
    <property type="protein sequence ID" value="MBB6126950.1"/>
    <property type="molecule type" value="Genomic_DNA"/>
</dbReference>
<protein>
    <recommendedName>
        <fullName evidence="3">AAA domain-containing protein</fullName>
    </recommendedName>
</protein>
<evidence type="ECO:0008006" key="3">
    <source>
        <dbReference type="Google" id="ProtNLM"/>
    </source>
</evidence>
<reference evidence="1 2" key="1">
    <citation type="submission" date="2020-08" db="EMBL/GenBank/DDBJ databases">
        <title>Genomic Encyclopedia of Type Strains, Phase IV (KMG-V): Genome sequencing to study the core and pangenomes of soil and plant-associated prokaryotes.</title>
        <authorList>
            <person name="Whitman W."/>
        </authorList>
    </citation>
    <scope>NUCLEOTIDE SEQUENCE [LARGE SCALE GENOMIC DNA]</scope>
    <source>
        <strain evidence="1 2">MP601</strain>
    </source>
</reference>
<sequence length="245" mass="27737">MLRLPRNNMVTLRRIPTPDLVVVDGIRDLVFDINNPEEATNRTGDLMRWAEIYDCHILNILHQNKGNEHARGHLGTEMINKSESVIKVEVGEDKFIICSPEYTRSAPFEPFAFDRDSDGMPVIVTGFSGSIATSGGTEGKKKTVDPTDPNFNSAHIEIVDKCFSKEEYLKYDDVVRNIKHYFQLNGVELGINKAKEFLTHYIQTGIIWKNPYVKGFAKYQKNPKFEGFPYFAGALTPTTGKEAPF</sequence>
<accession>A0A841J874</accession>
<name>A0A841J874_9SPHI</name>
<dbReference type="Proteomes" id="UP000548326">
    <property type="component" value="Unassembled WGS sequence"/>
</dbReference>
<evidence type="ECO:0000313" key="2">
    <source>
        <dbReference type="Proteomes" id="UP000548326"/>
    </source>
</evidence>
<comment type="caution">
    <text evidence="1">The sequence shown here is derived from an EMBL/GenBank/DDBJ whole genome shotgun (WGS) entry which is preliminary data.</text>
</comment>
<gene>
    <name evidence="1" type="ORF">HDF22_001056</name>
</gene>
<dbReference type="AlphaFoldDB" id="A0A841J874"/>
<dbReference type="RefSeq" id="WP_183586115.1">
    <property type="nucleotide sequence ID" value="NZ_JACHCA010000003.1"/>
</dbReference>